<comment type="caution">
    <text evidence="2">The sequence shown here is derived from an EMBL/GenBank/DDBJ whole genome shotgun (WGS) entry which is preliminary data.</text>
</comment>
<feature type="region of interest" description="Disordered" evidence="1">
    <location>
        <begin position="1"/>
        <end position="23"/>
    </location>
</feature>
<sequence>MLHHSSQVTPDSCSDDSSRPPLNMMYNLESDRFGRHVSYVLSDTQGVGSASNPLPFHYTHAPMHNYTYAHLNPSMPAHNIRQATMNMSEIQPMLVRKTQSYNRKGNLKKQNKTQKILESYKPIAASHRNQYKKQNPKPSMKTEYDCAPYNEHTGANMPTLSKDSGNPKLIVPSIESQQVNMPVVHAQLSADNVGTTAGLPRTPIQGQYIPHDDRELMPQSQQSGWNDRVWGYDRANSSNTFVQETFDSDKKKIRSGECLSPPLVCNGIKHNTGQGNGIRHPKNETEVLLTPDSRASSPAKFVRTKRLNTTHCLPPEKDDVENPSDIGDFVDVIDEVDTSDIAEFDFREYGLTPTQASSFKEILERQLEALYKSVSDDFNCTITKKANRKIGIEFVLAYMHEMFDTSEFDEKQTMPLQ</sequence>
<gene>
    <name evidence="2" type="ORF">DASB73_039710</name>
</gene>
<protein>
    <submittedName>
        <fullName evidence="2">Uncharacterized protein</fullName>
    </submittedName>
</protein>
<name>A0AAV5RQN0_STABA</name>
<keyword evidence="3" id="KW-1185">Reference proteome</keyword>
<dbReference type="EMBL" id="BTGC01000008">
    <property type="protein sequence ID" value="GMM53008.1"/>
    <property type="molecule type" value="Genomic_DNA"/>
</dbReference>
<dbReference type="AlphaFoldDB" id="A0AAV5RQN0"/>
<organism evidence="2 3">
    <name type="scientific">Starmerella bacillaris</name>
    <name type="common">Yeast</name>
    <name type="synonym">Candida zemplinina</name>
    <dbReference type="NCBI Taxonomy" id="1247836"/>
    <lineage>
        <taxon>Eukaryota</taxon>
        <taxon>Fungi</taxon>
        <taxon>Dikarya</taxon>
        <taxon>Ascomycota</taxon>
        <taxon>Saccharomycotina</taxon>
        <taxon>Dipodascomycetes</taxon>
        <taxon>Dipodascales</taxon>
        <taxon>Trichomonascaceae</taxon>
        <taxon>Starmerella</taxon>
    </lineage>
</organism>
<dbReference type="Proteomes" id="UP001362899">
    <property type="component" value="Unassembled WGS sequence"/>
</dbReference>
<accession>A0AAV5RQN0</accession>
<evidence type="ECO:0000313" key="2">
    <source>
        <dbReference type="EMBL" id="GMM53008.1"/>
    </source>
</evidence>
<proteinExistence type="predicted"/>
<evidence type="ECO:0000313" key="3">
    <source>
        <dbReference type="Proteomes" id="UP001362899"/>
    </source>
</evidence>
<reference evidence="2 3" key="1">
    <citation type="journal article" date="2023" name="Elife">
        <title>Identification of key yeast species and microbe-microbe interactions impacting larval growth of Drosophila in the wild.</title>
        <authorList>
            <person name="Mure A."/>
            <person name="Sugiura Y."/>
            <person name="Maeda R."/>
            <person name="Honda K."/>
            <person name="Sakurai N."/>
            <person name="Takahashi Y."/>
            <person name="Watada M."/>
            <person name="Katoh T."/>
            <person name="Gotoh A."/>
            <person name="Gotoh Y."/>
            <person name="Taniguchi I."/>
            <person name="Nakamura K."/>
            <person name="Hayashi T."/>
            <person name="Katayama T."/>
            <person name="Uemura T."/>
            <person name="Hattori Y."/>
        </authorList>
    </citation>
    <scope>NUCLEOTIDE SEQUENCE [LARGE SCALE GENOMIC DNA]</scope>
    <source>
        <strain evidence="2 3">SB-73</strain>
    </source>
</reference>
<evidence type="ECO:0000256" key="1">
    <source>
        <dbReference type="SAM" id="MobiDB-lite"/>
    </source>
</evidence>